<gene>
    <name evidence="1" type="ORF">SDC9_75904</name>
</gene>
<accession>A0A644YTI6</accession>
<proteinExistence type="predicted"/>
<protein>
    <submittedName>
        <fullName evidence="1">Uncharacterized protein</fullName>
    </submittedName>
</protein>
<organism evidence="1">
    <name type="scientific">bioreactor metagenome</name>
    <dbReference type="NCBI Taxonomy" id="1076179"/>
    <lineage>
        <taxon>unclassified sequences</taxon>
        <taxon>metagenomes</taxon>
        <taxon>ecological metagenomes</taxon>
    </lineage>
</organism>
<dbReference type="EMBL" id="VSSQ01005492">
    <property type="protein sequence ID" value="MPM29364.1"/>
    <property type="molecule type" value="Genomic_DNA"/>
</dbReference>
<name>A0A644YTI6_9ZZZZ</name>
<comment type="caution">
    <text evidence="1">The sequence shown here is derived from an EMBL/GenBank/DDBJ whole genome shotgun (WGS) entry which is preliminary data.</text>
</comment>
<evidence type="ECO:0000313" key="1">
    <source>
        <dbReference type="EMBL" id="MPM29364.1"/>
    </source>
</evidence>
<dbReference type="AlphaFoldDB" id="A0A644YTI6"/>
<reference evidence="1" key="1">
    <citation type="submission" date="2019-08" db="EMBL/GenBank/DDBJ databases">
        <authorList>
            <person name="Kucharzyk K."/>
            <person name="Murdoch R.W."/>
            <person name="Higgins S."/>
            <person name="Loffler F."/>
        </authorList>
    </citation>
    <scope>NUCLEOTIDE SEQUENCE</scope>
</reference>
<sequence length="112" mass="12037">MLGKAHDVVKRHGYSGACNEPAGERSEHLVAAVVYDKQFCNGVPVVARGQHGGETPVVGFQMPRYHGIAFGSDVHPVELDERIPVVNDILRAAHARVVAKAAAEVKAERFAV</sequence>